<dbReference type="PROSITE" id="PS50075">
    <property type="entry name" value="CARRIER"/>
    <property type="match status" value="1"/>
</dbReference>
<dbReference type="SUPFAM" id="SSF51735">
    <property type="entry name" value="NAD(P)-binding Rossmann-fold domains"/>
    <property type="match status" value="2"/>
</dbReference>
<dbReference type="InterPro" id="IPR057326">
    <property type="entry name" value="KR_dom"/>
</dbReference>
<dbReference type="InterPro" id="IPR036736">
    <property type="entry name" value="ACP-like_sf"/>
</dbReference>
<evidence type="ECO:0000256" key="1">
    <source>
        <dbReference type="ARBA" id="ARBA00022450"/>
    </source>
</evidence>
<keyword evidence="1" id="KW-0596">Phosphopantetheine</keyword>
<evidence type="ECO:0000256" key="3">
    <source>
        <dbReference type="ARBA" id="ARBA00023002"/>
    </source>
</evidence>
<keyword evidence="3" id="KW-0560">Oxidoreductase</keyword>
<dbReference type="InterPro" id="IPR009081">
    <property type="entry name" value="PP-bd_ACP"/>
</dbReference>
<gene>
    <name evidence="6" type="ORF">CCHLO57077_00009173</name>
</gene>
<dbReference type="InterPro" id="IPR013154">
    <property type="entry name" value="ADH-like_N"/>
</dbReference>
<dbReference type="GO" id="GO:0004312">
    <property type="term" value="F:fatty acid synthase activity"/>
    <property type="evidence" value="ECO:0007669"/>
    <property type="project" value="TreeGrafter"/>
</dbReference>
<dbReference type="PANTHER" id="PTHR43775:SF28">
    <property type="entry name" value="SYNTHASE, PUTATIVE-RELATED"/>
    <property type="match status" value="1"/>
</dbReference>
<sequence length="771" mass="83578">MDGTVIVPRAYPVVTKDEMTTGATVQDQMVLESIKPGRLTSLQWSPRERSQLSARDVEVEVYAAGLNFSYCGGRFDSDVLGALNVVPYPDAGLGAEGAGVVRRVGPEVKDLKVGDRVMFLMAGAFTTYAVVPDEFCMRIPDNLSYDDAATMPAVYVTTIEALINVGSLSKGQSILIHSACGGVGIAAINLAQMVGAEIYATVSNEDKIKLLTDTYGIPRNRIFNSRDTSLYEGVMRETNGVGVDLALNSLAGELLHTTWRCVAEFGKMIEIGKRDLIEAGQLDMAGFLAGRSYHGVFVDMLITRPSHCKRILKSLVVYFDQDHIGPVKPTTVYDAGSVQEAFRFMQQGLHIGKLVISLRGPDESLKVNTELATSIRKLKLDESASYLLAGGLGGLGRSVARYLVEHGARHIVFLSRNAGSGPDDKEFVVELESLGCKVQLVKGSVNNKQDVVRAVSVSQNLKVILQASMVLRDENFAQMKIGDWRTTIQPKVEGTWSLHHATLEAKIDLDFFICFSSMSRTTGLAGQSNYACANTFLDAFVQYRQSLGLPATSIDLGAVRDAGYVARDEALLKRMKVTGSKGVTELEVLEAVSMGILSKSVVKPDPTKNTEVAEFVDQSNLVLGLLFEIPLSSPESRALWKNDRRMAVYHNSSTDASDGSGSGGDVLKAFLSNAKKDASVLKANESVQLLAVEIGRKLFSFLLKSEDELDTSVSLSSLGLDSLVGVEMRSWWRQNFGFDITVLEMLGMGTLEGLGKHASQGMLKLIDSESG</sequence>
<dbReference type="InterPro" id="IPR036291">
    <property type="entry name" value="NAD(P)-bd_dom_sf"/>
</dbReference>
<dbReference type="SUPFAM" id="SSF50129">
    <property type="entry name" value="GroES-like"/>
    <property type="match status" value="1"/>
</dbReference>
<dbReference type="InterPro" id="IPR050091">
    <property type="entry name" value="PKS_NRPS_Biosynth_Enz"/>
</dbReference>
<evidence type="ECO:0000259" key="5">
    <source>
        <dbReference type="PROSITE" id="PS50075"/>
    </source>
</evidence>
<dbReference type="AlphaFoldDB" id="A0AA35Q8U9"/>
<evidence type="ECO:0000256" key="2">
    <source>
        <dbReference type="ARBA" id="ARBA00022553"/>
    </source>
</evidence>
<evidence type="ECO:0000256" key="4">
    <source>
        <dbReference type="ARBA" id="ARBA00023268"/>
    </source>
</evidence>
<dbReference type="SMART" id="SM00829">
    <property type="entry name" value="PKS_ER"/>
    <property type="match status" value="1"/>
</dbReference>
<dbReference type="Pfam" id="PF08240">
    <property type="entry name" value="ADH_N"/>
    <property type="match status" value="1"/>
</dbReference>
<evidence type="ECO:0000313" key="7">
    <source>
        <dbReference type="Proteomes" id="UP001160390"/>
    </source>
</evidence>
<dbReference type="CDD" id="cd05195">
    <property type="entry name" value="enoyl_red"/>
    <property type="match status" value="1"/>
</dbReference>
<dbReference type="InterPro" id="IPR011032">
    <property type="entry name" value="GroES-like_sf"/>
</dbReference>
<comment type="caution">
    <text evidence="6">The sequence shown here is derived from an EMBL/GenBank/DDBJ whole genome shotgun (WGS) entry which is preliminary data.</text>
</comment>
<dbReference type="PANTHER" id="PTHR43775">
    <property type="entry name" value="FATTY ACID SYNTHASE"/>
    <property type="match status" value="1"/>
</dbReference>
<dbReference type="SUPFAM" id="SSF47336">
    <property type="entry name" value="ACP-like"/>
    <property type="match status" value="1"/>
</dbReference>
<dbReference type="SMART" id="SM00823">
    <property type="entry name" value="PKS_PP"/>
    <property type="match status" value="1"/>
</dbReference>
<dbReference type="InterPro" id="IPR020843">
    <property type="entry name" value="ER"/>
</dbReference>
<organism evidence="6 7">
    <name type="scientific">Clonostachys chloroleuca</name>
    <dbReference type="NCBI Taxonomy" id="1926264"/>
    <lineage>
        <taxon>Eukaryota</taxon>
        <taxon>Fungi</taxon>
        <taxon>Dikarya</taxon>
        <taxon>Ascomycota</taxon>
        <taxon>Pezizomycotina</taxon>
        <taxon>Sordariomycetes</taxon>
        <taxon>Hypocreomycetidae</taxon>
        <taxon>Hypocreales</taxon>
        <taxon>Bionectriaceae</taxon>
        <taxon>Clonostachys</taxon>
    </lineage>
</organism>
<feature type="domain" description="Carrier" evidence="5">
    <location>
        <begin position="686"/>
        <end position="762"/>
    </location>
</feature>
<dbReference type="GO" id="GO:0044550">
    <property type="term" value="P:secondary metabolite biosynthetic process"/>
    <property type="evidence" value="ECO:0007669"/>
    <property type="project" value="TreeGrafter"/>
</dbReference>
<dbReference type="GO" id="GO:0006633">
    <property type="term" value="P:fatty acid biosynthetic process"/>
    <property type="evidence" value="ECO:0007669"/>
    <property type="project" value="TreeGrafter"/>
</dbReference>
<dbReference type="Gene3D" id="1.10.1200.10">
    <property type="entry name" value="ACP-like"/>
    <property type="match status" value="1"/>
</dbReference>
<dbReference type="Pfam" id="PF08659">
    <property type="entry name" value="KR"/>
    <property type="match status" value="1"/>
</dbReference>
<proteinExistence type="predicted"/>
<protein>
    <recommendedName>
        <fullName evidence="5">Carrier domain-containing protein</fullName>
    </recommendedName>
</protein>
<keyword evidence="7" id="KW-1185">Reference proteome</keyword>
<dbReference type="GO" id="GO:0016491">
    <property type="term" value="F:oxidoreductase activity"/>
    <property type="evidence" value="ECO:0007669"/>
    <property type="project" value="UniProtKB-KW"/>
</dbReference>
<dbReference type="Pfam" id="PF00550">
    <property type="entry name" value="PP-binding"/>
    <property type="match status" value="1"/>
</dbReference>
<dbReference type="Gene3D" id="3.90.180.10">
    <property type="entry name" value="Medium-chain alcohol dehydrogenases, catalytic domain"/>
    <property type="match status" value="1"/>
</dbReference>
<dbReference type="EMBL" id="CABFNP030001282">
    <property type="protein sequence ID" value="CAI6096465.1"/>
    <property type="molecule type" value="Genomic_DNA"/>
</dbReference>
<dbReference type="InterPro" id="IPR020806">
    <property type="entry name" value="PKS_PP-bd"/>
</dbReference>
<dbReference type="Proteomes" id="UP001160390">
    <property type="component" value="Unassembled WGS sequence"/>
</dbReference>
<dbReference type="InterPro" id="IPR013968">
    <property type="entry name" value="PKS_KR"/>
</dbReference>
<keyword evidence="4" id="KW-0511">Multifunctional enzyme</keyword>
<evidence type="ECO:0000313" key="6">
    <source>
        <dbReference type="EMBL" id="CAI6096465.1"/>
    </source>
</evidence>
<accession>A0AA35Q8U9</accession>
<reference evidence="6" key="1">
    <citation type="submission" date="2023-01" db="EMBL/GenBank/DDBJ databases">
        <authorList>
            <person name="Piombo E."/>
        </authorList>
    </citation>
    <scope>NUCLEOTIDE SEQUENCE</scope>
</reference>
<dbReference type="Pfam" id="PF13602">
    <property type="entry name" value="ADH_zinc_N_2"/>
    <property type="match status" value="1"/>
</dbReference>
<dbReference type="GO" id="GO:0031177">
    <property type="term" value="F:phosphopantetheine binding"/>
    <property type="evidence" value="ECO:0007669"/>
    <property type="project" value="InterPro"/>
</dbReference>
<dbReference type="Gene3D" id="3.40.50.720">
    <property type="entry name" value="NAD(P)-binding Rossmann-like Domain"/>
    <property type="match status" value="2"/>
</dbReference>
<dbReference type="SMART" id="SM00822">
    <property type="entry name" value="PKS_KR"/>
    <property type="match status" value="1"/>
</dbReference>
<keyword evidence="2" id="KW-0597">Phosphoprotein</keyword>
<name>A0AA35Q8U9_9HYPO</name>